<keyword evidence="2" id="KW-0862">Zinc</keyword>
<feature type="compositionally biased region" description="Polar residues" evidence="3">
    <location>
        <begin position="525"/>
        <end position="536"/>
    </location>
</feature>
<feature type="domain" description="Carboxypeptidase activation peptide" evidence="5">
    <location>
        <begin position="681"/>
        <end position="740"/>
    </location>
</feature>
<evidence type="ECO:0000256" key="1">
    <source>
        <dbReference type="ARBA" id="ARBA00022723"/>
    </source>
</evidence>
<dbReference type="InterPro" id="IPR036990">
    <property type="entry name" value="M14A-like_propep"/>
</dbReference>
<gene>
    <name evidence="6" type="ORF">HPB51_009057</name>
</gene>
<keyword evidence="4" id="KW-0732">Signal</keyword>
<comment type="caution">
    <text evidence="6">The sequence shown here is derived from an EMBL/GenBank/DDBJ whole genome shotgun (WGS) entry which is preliminary data.</text>
</comment>
<evidence type="ECO:0000256" key="4">
    <source>
        <dbReference type="SAM" id="SignalP"/>
    </source>
</evidence>
<name>A0A9J6D9G8_RHIMP</name>
<feature type="compositionally biased region" description="Polar residues" evidence="3">
    <location>
        <begin position="67"/>
        <end position="88"/>
    </location>
</feature>
<evidence type="ECO:0000256" key="3">
    <source>
        <dbReference type="SAM" id="MobiDB-lite"/>
    </source>
</evidence>
<feature type="compositionally biased region" description="Basic and acidic residues" evidence="3">
    <location>
        <begin position="271"/>
        <end position="298"/>
    </location>
</feature>
<dbReference type="InterPro" id="IPR003146">
    <property type="entry name" value="M14A_act_pep"/>
</dbReference>
<reference evidence="6" key="1">
    <citation type="journal article" date="2020" name="Cell">
        <title>Large-Scale Comparative Analyses of Tick Genomes Elucidate Their Genetic Diversity and Vector Capacities.</title>
        <authorList>
            <consortium name="Tick Genome and Microbiome Consortium (TIGMIC)"/>
            <person name="Jia N."/>
            <person name="Wang J."/>
            <person name="Shi W."/>
            <person name="Du L."/>
            <person name="Sun Y."/>
            <person name="Zhan W."/>
            <person name="Jiang J.F."/>
            <person name="Wang Q."/>
            <person name="Zhang B."/>
            <person name="Ji P."/>
            <person name="Bell-Sakyi L."/>
            <person name="Cui X.M."/>
            <person name="Yuan T.T."/>
            <person name="Jiang B.G."/>
            <person name="Yang W.F."/>
            <person name="Lam T.T."/>
            <person name="Chang Q.C."/>
            <person name="Ding S.J."/>
            <person name="Wang X.J."/>
            <person name="Zhu J.G."/>
            <person name="Ruan X.D."/>
            <person name="Zhao L."/>
            <person name="Wei J.T."/>
            <person name="Ye R.Z."/>
            <person name="Que T.C."/>
            <person name="Du C.H."/>
            <person name="Zhou Y.H."/>
            <person name="Cheng J.X."/>
            <person name="Dai P.F."/>
            <person name="Guo W.B."/>
            <person name="Han X.H."/>
            <person name="Huang E.J."/>
            <person name="Li L.F."/>
            <person name="Wei W."/>
            <person name="Gao Y.C."/>
            <person name="Liu J.Z."/>
            <person name="Shao H.Z."/>
            <person name="Wang X."/>
            <person name="Wang C.C."/>
            <person name="Yang T.C."/>
            <person name="Huo Q.B."/>
            <person name="Li W."/>
            <person name="Chen H.Y."/>
            <person name="Chen S.E."/>
            <person name="Zhou L.G."/>
            <person name="Ni X.B."/>
            <person name="Tian J.H."/>
            <person name="Sheng Y."/>
            <person name="Liu T."/>
            <person name="Pan Y.S."/>
            <person name="Xia L.Y."/>
            <person name="Li J."/>
            <person name="Zhao F."/>
            <person name="Cao W.C."/>
        </authorList>
    </citation>
    <scope>NUCLEOTIDE SEQUENCE</scope>
    <source>
        <strain evidence="6">Rmic-2018</strain>
    </source>
</reference>
<proteinExistence type="predicted"/>
<feature type="region of interest" description="Disordered" evidence="3">
    <location>
        <begin position="551"/>
        <end position="581"/>
    </location>
</feature>
<feature type="chain" id="PRO_5039928765" description="Carboxypeptidase activation peptide domain-containing protein" evidence="4">
    <location>
        <begin position="19"/>
        <end position="747"/>
    </location>
</feature>
<evidence type="ECO:0000313" key="7">
    <source>
        <dbReference type="Proteomes" id="UP000821866"/>
    </source>
</evidence>
<feature type="signal peptide" evidence="4">
    <location>
        <begin position="1"/>
        <end position="18"/>
    </location>
</feature>
<dbReference type="VEuPathDB" id="VectorBase:LOC119176195"/>
<feature type="compositionally biased region" description="Basic and acidic residues" evidence="3">
    <location>
        <begin position="52"/>
        <end position="64"/>
    </location>
</feature>
<dbReference type="Proteomes" id="UP000821866">
    <property type="component" value="Chromosome 8"/>
</dbReference>
<evidence type="ECO:0000259" key="5">
    <source>
        <dbReference type="Pfam" id="PF02244"/>
    </source>
</evidence>
<feature type="compositionally biased region" description="Basic and acidic residues" evidence="3">
    <location>
        <begin position="237"/>
        <end position="256"/>
    </location>
</feature>
<dbReference type="GO" id="GO:0046872">
    <property type="term" value="F:metal ion binding"/>
    <property type="evidence" value="ECO:0007669"/>
    <property type="project" value="UniProtKB-KW"/>
</dbReference>
<keyword evidence="1" id="KW-0479">Metal-binding</keyword>
<feature type="compositionally biased region" description="Basic and acidic residues" evidence="3">
    <location>
        <begin position="91"/>
        <end position="100"/>
    </location>
</feature>
<dbReference type="AlphaFoldDB" id="A0A9J6D9G8"/>
<protein>
    <recommendedName>
        <fullName evidence="5">Carboxypeptidase activation peptide domain-containing protein</fullName>
    </recommendedName>
</protein>
<sequence>MRIFKTLLTLAMVVTVLSLPTLPAPLKPEGSPDQPVQPVVHTSSDVAVEPKYSGESKQGERIEGVRSVSNDPSLTTKKQSASDGSAVQATHHLDTHDTSGKDAVVQLKKAVKLHNDERPSLEKDETKSDTKDTVSHEKPHGAPDVKLGSDSSTATLSEDKPQEPAKPLQGTIEDVRHFGAVNDAVDLPKDVTTLSEERKTRVPSTHNEHKATDKVELTPDVPNTEHTPGHPEVTNTDAHDTRKEEYAVTDDGKKSSEASAATLHDVTTAKAETDGDHHEEYHKISKREDTKHDYEKDSIAVSNSGSPKTKASKSDVSKPAHIKMDAHKATKPHIKTIQETTDEMKPVGFKSSREIASPDAPEIKAKEVEAAQPKQSPDTVETVVSEENEVSPSTQTSPETPPGTPPASTSEAAVPTSDAETPQDKPATSTTDTAKNETAAPTESGSGFNPFGPIRTVFQPIISVATAVRDQIRPVIGAALSPVLGPLSPGKGGVAQNESSTTITQPSEGSATPPASPTKYEEAQNETQTVVPAETASVTTVQDSVVLEARTHETGAATDGKTATLPTQEASRNGSQTPLSPFPVPFDPIGAINRFTKPAVDAATNVRDQVRPIFEAAVAPIVDALNPTKETTDASTTAGSADPQLRASDDMAESMAEEPAELNKRLYTNYKLFSVYIGNDTATLDVISALRESLEVDFWNEPTLNRNVTILIPPELVEKVQNIFKDAGIEYHILTDDIQRYHLWHAD</sequence>
<reference evidence="6" key="2">
    <citation type="submission" date="2021-09" db="EMBL/GenBank/DDBJ databases">
        <authorList>
            <person name="Jia N."/>
            <person name="Wang J."/>
            <person name="Shi W."/>
            <person name="Du L."/>
            <person name="Sun Y."/>
            <person name="Zhan W."/>
            <person name="Jiang J."/>
            <person name="Wang Q."/>
            <person name="Zhang B."/>
            <person name="Ji P."/>
            <person name="Sakyi L.B."/>
            <person name="Cui X."/>
            <person name="Yuan T."/>
            <person name="Jiang B."/>
            <person name="Yang W."/>
            <person name="Lam T.T.-Y."/>
            <person name="Chang Q."/>
            <person name="Ding S."/>
            <person name="Wang X."/>
            <person name="Zhu J."/>
            <person name="Ruan X."/>
            <person name="Zhao L."/>
            <person name="Wei J."/>
            <person name="Que T."/>
            <person name="Du C."/>
            <person name="Cheng J."/>
            <person name="Dai P."/>
            <person name="Han X."/>
            <person name="Huang E."/>
            <person name="Gao Y."/>
            <person name="Liu J."/>
            <person name="Shao H."/>
            <person name="Ye R."/>
            <person name="Li L."/>
            <person name="Wei W."/>
            <person name="Wang X."/>
            <person name="Wang C."/>
            <person name="Huo Q."/>
            <person name="Li W."/>
            <person name="Guo W."/>
            <person name="Chen H."/>
            <person name="Chen S."/>
            <person name="Zhou L."/>
            <person name="Zhou L."/>
            <person name="Ni X."/>
            <person name="Tian J."/>
            <person name="Zhou Y."/>
            <person name="Sheng Y."/>
            <person name="Liu T."/>
            <person name="Pan Y."/>
            <person name="Xia L."/>
            <person name="Li J."/>
            <person name="Zhao F."/>
            <person name="Cao W."/>
        </authorList>
    </citation>
    <scope>NUCLEOTIDE SEQUENCE</scope>
    <source>
        <strain evidence="6">Rmic-2018</strain>
        <tissue evidence="6">Larvae</tissue>
    </source>
</reference>
<feature type="region of interest" description="Disordered" evidence="3">
    <location>
        <begin position="28"/>
        <end position="454"/>
    </location>
</feature>
<feature type="compositionally biased region" description="Polar residues" evidence="3">
    <location>
        <begin position="496"/>
        <end position="510"/>
    </location>
</feature>
<feature type="compositionally biased region" description="Basic and acidic residues" evidence="3">
    <location>
        <begin position="195"/>
        <end position="217"/>
    </location>
</feature>
<dbReference type="EMBL" id="JABSTU010000010">
    <property type="protein sequence ID" value="KAH8018618.1"/>
    <property type="molecule type" value="Genomic_DNA"/>
</dbReference>
<organism evidence="6 7">
    <name type="scientific">Rhipicephalus microplus</name>
    <name type="common">Cattle tick</name>
    <name type="synonym">Boophilus microplus</name>
    <dbReference type="NCBI Taxonomy" id="6941"/>
    <lineage>
        <taxon>Eukaryota</taxon>
        <taxon>Metazoa</taxon>
        <taxon>Ecdysozoa</taxon>
        <taxon>Arthropoda</taxon>
        <taxon>Chelicerata</taxon>
        <taxon>Arachnida</taxon>
        <taxon>Acari</taxon>
        <taxon>Parasitiformes</taxon>
        <taxon>Ixodida</taxon>
        <taxon>Ixodoidea</taxon>
        <taxon>Ixodidae</taxon>
        <taxon>Rhipicephalinae</taxon>
        <taxon>Rhipicephalus</taxon>
        <taxon>Boophilus</taxon>
    </lineage>
</organism>
<evidence type="ECO:0000313" key="6">
    <source>
        <dbReference type="EMBL" id="KAH8018618.1"/>
    </source>
</evidence>
<feature type="region of interest" description="Disordered" evidence="3">
    <location>
        <begin position="482"/>
        <end position="536"/>
    </location>
</feature>
<feature type="region of interest" description="Disordered" evidence="3">
    <location>
        <begin position="628"/>
        <end position="647"/>
    </location>
</feature>
<feature type="compositionally biased region" description="Polar residues" evidence="3">
    <location>
        <begin position="300"/>
        <end position="309"/>
    </location>
</feature>
<dbReference type="SUPFAM" id="SSF54897">
    <property type="entry name" value="Protease propeptides/inhibitors"/>
    <property type="match status" value="1"/>
</dbReference>
<evidence type="ECO:0000256" key="2">
    <source>
        <dbReference type="ARBA" id="ARBA00022833"/>
    </source>
</evidence>
<feature type="compositionally biased region" description="Low complexity" evidence="3">
    <location>
        <begin position="633"/>
        <end position="642"/>
    </location>
</feature>
<feature type="compositionally biased region" description="Basic and acidic residues" evidence="3">
    <location>
        <begin position="312"/>
        <end position="328"/>
    </location>
</feature>
<feature type="compositionally biased region" description="Polar residues" evidence="3">
    <location>
        <begin position="564"/>
        <end position="579"/>
    </location>
</feature>
<accession>A0A9J6D9G8</accession>
<dbReference type="Pfam" id="PF02244">
    <property type="entry name" value="Propep_M14"/>
    <property type="match status" value="1"/>
</dbReference>
<dbReference type="Gene3D" id="3.30.70.340">
    <property type="entry name" value="Metallocarboxypeptidase-like"/>
    <property type="match status" value="1"/>
</dbReference>
<keyword evidence="7" id="KW-1185">Reference proteome</keyword>
<feature type="compositionally biased region" description="Basic and acidic residues" evidence="3">
    <location>
        <begin position="113"/>
        <end position="143"/>
    </location>
</feature>